<accession>A0A6F8ZE25</accession>
<evidence type="ECO:0000313" key="3">
    <source>
        <dbReference type="Proteomes" id="UP000503399"/>
    </source>
</evidence>
<evidence type="ECO:0000313" key="2">
    <source>
        <dbReference type="EMBL" id="CAB1128181.1"/>
    </source>
</evidence>
<dbReference type="InterPro" id="IPR036927">
    <property type="entry name" value="Cyt_c_oxase-like_su1_sf"/>
</dbReference>
<organism evidence="2 3">
    <name type="scientific">Candidatus Hydrogenisulfobacillus filiaventi</name>
    <dbReference type="NCBI Taxonomy" id="2707344"/>
    <lineage>
        <taxon>Bacteria</taxon>
        <taxon>Bacillati</taxon>
        <taxon>Bacillota</taxon>
        <taxon>Clostridia</taxon>
        <taxon>Eubacteriales</taxon>
        <taxon>Clostridiales Family XVII. Incertae Sedis</taxon>
        <taxon>Candidatus Hydrogenisulfobacillus</taxon>
    </lineage>
</organism>
<feature type="transmembrane region" description="Helical" evidence="1">
    <location>
        <begin position="223"/>
        <end position="244"/>
    </location>
</feature>
<keyword evidence="1" id="KW-1133">Transmembrane helix</keyword>
<keyword evidence="1" id="KW-0472">Membrane</keyword>
<dbReference type="Proteomes" id="UP000503399">
    <property type="component" value="Chromosome"/>
</dbReference>
<dbReference type="SUPFAM" id="SSF81442">
    <property type="entry name" value="Cytochrome c oxidase subunit I-like"/>
    <property type="match status" value="1"/>
</dbReference>
<gene>
    <name evidence="2" type="ORF">R50_0675</name>
</gene>
<feature type="transmembrane region" description="Helical" evidence="1">
    <location>
        <begin position="46"/>
        <end position="65"/>
    </location>
</feature>
<feature type="transmembrane region" description="Helical" evidence="1">
    <location>
        <begin position="250"/>
        <end position="272"/>
    </location>
</feature>
<name>A0A6F8ZE25_9FIRM</name>
<dbReference type="AlphaFoldDB" id="A0A6F8ZE25"/>
<feature type="transmembrane region" description="Helical" evidence="1">
    <location>
        <begin position="190"/>
        <end position="211"/>
    </location>
</feature>
<dbReference type="EMBL" id="LR778114">
    <property type="protein sequence ID" value="CAB1128181.1"/>
    <property type="molecule type" value="Genomic_DNA"/>
</dbReference>
<sequence length="437" mass="46475">MGLAAPPNTENAPPLVLPMLFMVTGLAGFLGGLADLLVSGRDLLQFLFGAPAVLAAVHFFTLGFISMVMMGAMYQLVPVVMNTTVASVSLGYWHYAFYLVGVVLLITGLGVFAPVAMIVGGSSILIGAVLFLVNMARTMARARAWSLSGVFLVASLTYLAATVSFGWLLAWNFFHPWLGTGAHTPMLLTHLSLGLAGWFSLTLMGVSYKLLPMFILSPGRAPAGRWVFGLLNAALLAVVAGTWVAPRTSLGVAGLLGLMGSIAYLVDVGVMVAERRRRQLDPAVRTALAGPVALALWWLLLAWALLVPSPGRWAAVFFLLFNGWLGLSLTGYLQKIVPFLVWLHRYGRGIGQGRLPRIKDLLPERWSWQVAGLYGPGLVAAVAALLAGSGPLLAVGLGLEILGVIRLLVAVLAALWGKPRLEAVRPAVPAAWGKVKP</sequence>
<evidence type="ECO:0000256" key="1">
    <source>
        <dbReference type="SAM" id="Phobius"/>
    </source>
</evidence>
<feature type="transmembrane region" description="Helical" evidence="1">
    <location>
        <begin position="284"/>
        <end position="307"/>
    </location>
</feature>
<protein>
    <submittedName>
        <fullName evidence="2">Uncharacterized protein</fullName>
    </submittedName>
</protein>
<keyword evidence="1" id="KW-0812">Transmembrane</keyword>
<feature type="transmembrane region" description="Helical" evidence="1">
    <location>
        <begin position="366"/>
        <end position="387"/>
    </location>
</feature>
<dbReference type="KEGG" id="hfv:R50_0675"/>
<feature type="transmembrane region" description="Helical" evidence="1">
    <location>
        <begin position="313"/>
        <end position="333"/>
    </location>
</feature>
<proteinExistence type="predicted"/>
<dbReference type="Gene3D" id="1.20.210.10">
    <property type="entry name" value="Cytochrome c oxidase-like, subunit I domain"/>
    <property type="match status" value="1"/>
</dbReference>
<feature type="transmembrane region" description="Helical" evidence="1">
    <location>
        <begin position="12"/>
        <end position="34"/>
    </location>
</feature>
<feature type="transmembrane region" description="Helical" evidence="1">
    <location>
        <begin position="99"/>
        <end position="132"/>
    </location>
</feature>
<feature type="transmembrane region" description="Helical" evidence="1">
    <location>
        <begin position="144"/>
        <end position="170"/>
    </location>
</feature>
<feature type="transmembrane region" description="Helical" evidence="1">
    <location>
        <begin position="393"/>
        <end position="416"/>
    </location>
</feature>
<keyword evidence="3" id="KW-1185">Reference proteome</keyword>
<reference evidence="2 3" key="1">
    <citation type="submission" date="2020-02" db="EMBL/GenBank/DDBJ databases">
        <authorList>
            <person name="Hogendoorn C."/>
        </authorList>
    </citation>
    <scope>NUCLEOTIDE SEQUENCE [LARGE SCALE GENOMIC DNA]</scope>
    <source>
        <strain evidence="2">R501</strain>
    </source>
</reference>